<sequence length="110" mass="12556">MVPLAVHGARLTMKYRRSMIEGKAITGLCYSSGLGQYGVVMTETREGQCYHRSDDTIARSKWMHEKSKEGYHPTIIFKDPTNRRILVVMTTDQNRSGLGYHCTFSQKIIN</sequence>
<reference evidence="1" key="1">
    <citation type="submission" date="2023-01" db="EMBL/GenBank/DDBJ databases">
        <title>Genome assembly of the deep-sea coral Lophelia pertusa.</title>
        <authorList>
            <person name="Herrera S."/>
            <person name="Cordes E."/>
        </authorList>
    </citation>
    <scope>NUCLEOTIDE SEQUENCE</scope>
    <source>
        <strain evidence="1">USNM1676648</strain>
        <tissue evidence="1">Polyp</tissue>
    </source>
</reference>
<dbReference type="AlphaFoldDB" id="A0A9X0CU77"/>
<evidence type="ECO:0000313" key="2">
    <source>
        <dbReference type="Proteomes" id="UP001163046"/>
    </source>
</evidence>
<organism evidence="1 2">
    <name type="scientific">Desmophyllum pertusum</name>
    <dbReference type="NCBI Taxonomy" id="174260"/>
    <lineage>
        <taxon>Eukaryota</taxon>
        <taxon>Metazoa</taxon>
        <taxon>Cnidaria</taxon>
        <taxon>Anthozoa</taxon>
        <taxon>Hexacorallia</taxon>
        <taxon>Scleractinia</taxon>
        <taxon>Caryophylliina</taxon>
        <taxon>Caryophylliidae</taxon>
        <taxon>Desmophyllum</taxon>
    </lineage>
</organism>
<evidence type="ECO:0000313" key="1">
    <source>
        <dbReference type="EMBL" id="KAJ7375761.1"/>
    </source>
</evidence>
<dbReference type="Proteomes" id="UP001163046">
    <property type="component" value="Unassembled WGS sequence"/>
</dbReference>
<accession>A0A9X0CU77</accession>
<comment type="caution">
    <text evidence="1">The sequence shown here is derived from an EMBL/GenBank/DDBJ whole genome shotgun (WGS) entry which is preliminary data.</text>
</comment>
<keyword evidence="2" id="KW-1185">Reference proteome</keyword>
<protein>
    <submittedName>
        <fullName evidence="1">Uncharacterized protein</fullName>
    </submittedName>
</protein>
<proteinExistence type="predicted"/>
<dbReference type="EMBL" id="MU826494">
    <property type="protein sequence ID" value="KAJ7375761.1"/>
    <property type="molecule type" value="Genomic_DNA"/>
</dbReference>
<name>A0A9X0CU77_9CNID</name>
<gene>
    <name evidence="1" type="ORF">OS493_039027</name>
</gene>